<dbReference type="PANTHER" id="PTHR23501:SF197">
    <property type="entry name" value="COMD"/>
    <property type="match status" value="1"/>
</dbReference>
<dbReference type="PROSITE" id="PS50850">
    <property type="entry name" value="MFS"/>
    <property type="match status" value="1"/>
</dbReference>
<evidence type="ECO:0000256" key="4">
    <source>
        <dbReference type="ARBA" id="ARBA00022989"/>
    </source>
</evidence>
<dbReference type="PANTHER" id="PTHR23501">
    <property type="entry name" value="MAJOR FACILITATOR SUPERFAMILY"/>
    <property type="match status" value="1"/>
</dbReference>
<dbReference type="Pfam" id="PF07690">
    <property type="entry name" value="MFS_1"/>
    <property type="match status" value="1"/>
</dbReference>
<keyword evidence="5 6" id="KW-0472">Membrane</keyword>
<dbReference type="InterPro" id="IPR005829">
    <property type="entry name" value="Sugar_transporter_CS"/>
</dbReference>
<organism evidence="8 9">
    <name type="scientific">Melghirimyces algeriensis</name>
    <dbReference type="NCBI Taxonomy" id="910412"/>
    <lineage>
        <taxon>Bacteria</taxon>
        <taxon>Bacillati</taxon>
        <taxon>Bacillota</taxon>
        <taxon>Bacilli</taxon>
        <taxon>Bacillales</taxon>
        <taxon>Thermoactinomycetaceae</taxon>
        <taxon>Melghirimyces</taxon>
    </lineage>
</organism>
<dbReference type="InterPro" id="IPR011701">
    <property type="entry name" value="MFS"/>
</dbReference>
<dbReference type="GO" id="GO:0022857">
    <property type="term" value="F:transmembrane transporter activity"/>
    <property type="evidence" value="ECO:0007669"/>
    <property type="project" value="InterPro"/>
</dbReference>
<name>A0A521EWM3_9BACL</name>
<keyword evidence="3 6" id="KW-0812">Transmembrane</keyword>
<keyword evidence="2" id="KW-0813">Transport</keyword>
<protein>
    <submittedName>
        <fullName evidence="8">Major Facilitator Superfamily protein</fullName>
    </submittedName>
</protein>
<dbReference type="Gene3D" id="1.20.1720.10">
    <property type="entry name" value="Multidrug resistance protein D"/>
    <property type="match status" value="1"/>
</dbReference>
<dbReference type="GO" id="GO:0005886">
    <property type="term" value="C:plasma membrane"/>
    <property type="evidence" value="ECO:0007669"/>
    <property type="project" value="UniProtKB-SubCell"/>
</dbReference>
<evidence type="ECO:0000256" key="3">
    <source>
        <dbReference type="ARBA" id="ARBA00022692"/>
    </source>
</evidence>
<dbReference type="AlphaFoldDB" id="A0A521EWM3"/>
<feature type="transmembrane region" description="Helical" evidence="6">
    <location>
        <begin position="72"/>
        <end position="91"/>
    </location>
</feature>
<evidence type="ECO:0000256" key="5">
    <source>
        <dbReference type="ARBA" id="ARBA00023136"/>
    </source>
</evidence>
<dbReference type="Proteomes" id="UP000315636">
    <property type="component" value="Unassembled WGS sequence"/>
</dbReference>
<evidence type="ECO:0000259" key="7">
    <source>
        <dbReference type="PROSITE" id="PS50850"/>
    </source>
</evidence>
<feature type="transmembrane region" description="Helical" evidence="6">
    <location>
        <begin position="42"/>
        <end position="60"/>
    </location>
</feature>
<keyword evidence="4 6" id="KW-1133">Transmembrane helix</keyword>
<feature type="domain" description="Major facilitator superfamily (MFS) profile" evidence="7">
    <location>
        <begin position="7"/>
        <end position="156"/>
    </location>
</feature>
<dbReference type="InterPro" id="IPR036259">
    <property type="entry name" value="MFS_trans_sf"/>
</dbReference>
<evidence type="ECO:0000256" key="6">
    <source>
        <dbReference type="SAM" id="Phobius"/>
    </source>
</evidence>
<dbReference type="InterPro" id="IPR020846">
    <property type="entry name" value="MFS_dom"/>
</dbReference>
<evidence type="ECO:0000313" key="8">
    <source>
        <dbReference type="EMBL" id="SMO88372.1"/>
    </source>
</evidence>
<reference evidence="8 9" key="1">
    <citation type="submission" date="2017-05" db="EMBL/GenBank/DDBJ databases">
        <authorList>
            <person name="Varghese N."/>
            <person name="Submissions S."/>
        </authorList>
    </citation>
    <scope>NUCLEOTIDE SEQUENCE [LARGE SCALE GENOMIC DNA]</scope>
    <source>
        <strain evidence="8 9">DSM 45474</strain>
    </source>
</reference>
<keyword evidence="9" id="KW-1185">Reference proteome</keyword>
<evidence type="ECO:0000256" key="2">
    <source>
        <dbReference type="ARBA" id="ARBA00022448"/>
    </source>
</evidence>
<comment type="subcellular location">
    <subcellularLocation>
        <location evidence="1">Cell membrane</location>
        <topology evidence="1">Multi-pass membrane protein</topology>
    </subcellularLocation>
</comment>
<evidence type="ECO:0000313" key="9">
    <source>
        <dbReference type="Proteomes" id="UP000315636"/>
    </source>
</evidence>
<dbReference type="PROSITE" id="PS00216">
    <property type="entry name" value="SUGAR_TRANSPORT_1"/>
    <property type="match status" value="1"/>
</dbReference>
<dbReference type="SUPFAM" id="SSF103473">
    <property type="entry name" value="MFS general substrate transporter"/>
    <property type="match status" value="1"/>
</dbReference>
<gene>
    <name evidence="8" type="ORF">SAMN06264849_11139</name>
</gene>
<accession>A0A521EWM3</accession>
<feature type="transmembrane region" description="Helical" evidence="6">
    <location>
        <begin position="97"/>
        <end position="122"/>
    </location>
</feature>
<sequence>MKSRITVLISVILSLLVASMDTTIMNTTMPIITKSLGGFDLFAWPFATYMILATVLTPVAGRLSDLFGRKRVFAFGIVLFFVGSLLCGMSQTMVQLVIFRAVQGMGAGIMMPFPAIIAGDLFSLSSAGKFKCWVCPCRGCQQCSLPCWVLNVDVGS</sequence>
<proteinExistence type="predicted"/>
<dbReference type="EMBL" id="FXTI01000011">
    <property type="protein sequence ID" value="SMO88372.1"/>
    <property type="molecule type" value="Genomic_DNA"/>
</dbReference>
<evidence type="ECO:0000256" key="1">
    <source>
        <dbReference type="ARBA" id="ARBA00004651"/>
    </source>
</evidence>